<dbReference type="Proteomes" id="UP001303222">
    <property type="component" value="Unassembled WGS sequence"/>
</dbReference>
<accession>A0AAN6SHA7</accession>
<keyword evidence="4" id="KW-1185">Reference proteome</keyword>
<dbReference type="PANTHER" id="PTHR38788:SF3">
    <property type="entry name" value="CLR5 DOMAIN-CONTAINING PROTEIN"/>
    <property type="match status" value="1"/>
</dbReference>
<organism evidence="3 4">
    <name type="scientific">Pseudoneurospora amorphoporcata</name>
    <dbReference type="NCBI Taxonomy" id="241081"/>
    <lineage>
        <taxon>Eukaryota</taxon>
        <taxon>Fungi</taxon>
        <taxon>Dikarya</taxon>
        <taxon>Ascomycota</taxon>
        <taxon>Pezizomycotina</taxon>
        <taxon>Sordariomycetes</taxon>
        <taxon>Sordariomycetidae</taxon>
        <taxon>Sordariales</taxon>
        <taxon>Sordariaceae</taxon>
        <taxon>Pseudoneurospora</taxon>
    </lineage>
</organism>
<reference evidence="3" key="1">
    <citation type="journal article" date="2023" name="Mol. Phylogenet. Evol.">
        <title>Genome-scale phylogeny and comparative genomics of the fungal order Sordariales.</title>
        <authorList>
            <person name="Hensen N."/>
            <person name="Bonometti L."/>
            <person name="Westerberg I."/>
            <person name="Brannstrom I.O."/>
            <person name="Guillou S."/>
            <person name="Cros-Aarteil S."/>
            <person name="Calhoun S."/>
            <person name="Haridas S."/>
            <person name="Kuo A."/>
            <person name="Mondo S."/>
            <person name="Pangilinan J."/>
            <person name="Riley R."/>
            <person name="LaButti K."/>
            <person name="Andreopoulos B."/>
            <person name="Lipzen A."/>
            <person name="Chen C."/>
            <person name="Yan M."/>
            <person name="Daum C."/>
            <person name="Ng V."/>
            <person name="Clum A."/>
            <person name="Steindorff A."/>
            <person name="Ohm R.A."/>
            <person name="Martin F."/>
            <person name="Silar P."/>
            <person name="Natvig D.O."/>
            <person name="Lalanne C."/>
            <person name="Gautier V."/>
            <person name="Ament-Velasquez S.L."/>
            <person name="Kruys A."/>
            <person name="Hutchinson M.I."/>
            <person name="Powell A.J."/>
            <person name="Barry K."/>
            <person name="Miller A.N."/>
            <person name="Grigoriev I.V."/>
            <person name="Debuchy R."/>
            <person name="Gladieux P."/>
            <person name="Hiltunen Thoren M."/>
            <person name="Johannesson H."/>
        </authorList>
    </citation>
    <scope>NUCLEOTIDE SEQUENCE</scope>
    <source>
        <strain evidence="3">CBS 626.80</strain>
    </source>
</reference>
<evidence type="ECO:0000259" key="2">
    <source>
        <dbReference type="Pfam" id="PF14420"/>
    </source>
</evidence>
<dbReference type="InterPro" id="IPR025676">
    <property type="entry name" value="Clr5_dom"/>
</dbReference>
<evidence type="ECO:0000313" key="4">
    <source>
        <dbReference type="Proteomes" id="UP001303222"/>
    </source>
</evidence>
<dbReference type="AlphaFoldDB" id="A0AAN6SHA7"/>
<gene>
    <name evidence="3" type="ORF">QBC32DRAFT_387541</name>
</gene>
<dbReference type="Pfam" id="PF14420">
    <property type="entry name" value="Clr5"/>
    <property type="match status" value="1"/>
</dbReference>
<dbReference type="PANTHER" id="PTHR38788">
    <property type="entry name" value="CLR5 DOMAIN-CONTAINING PROTEIN"/>
    <property type="match status" value="1"/>
</dbReference>
<feature type="domain" description="Clr5" evidence="2">
    <location>
        <begin position="51"/>
        <end position="100"/>
    </location>
</feature>
<sequence length="230" mass="26876">MAQQLYLQLHYSGLSPTTDFHSPTTSYRTSSSSLSPSPVMAVGTVFRPTRPEDWEPYRGLIAHLYTTMKLKDVMNEMHSRHNFKATEKQYKTQIKKWNLDTKYTKASEYMAMIKTKRRRENENPPKQTRFILRGRPVDPKDINRFEKRASKKGMMKDEELAYNTKGMMPHNNNHQYGCRQQQVNTFGDEEAEDIEDLVYITPSPSPEPTFSSYAPPPPQTQYQPTDYHQQ</sequence>
<protein>
    <submittedName>
        <fullName evidence="3">Clr5 domain-containing protein</fullName>
    </submittedName>
</protein>
<proteinExistence type="predicted"/>
<feature type="region of interest" description="Disordered" evidence="1">
    <location>
        <begin position="200"/>
        <end position="230"/>
    </location>
</feature>
<evidence type="ECO:0000313" key="3">
    <source>
        <dbReference type="EMBL" id="KAK3953419.1"/>
    </source>
</evidence>
<name>A0AAN6SHA7_9PEZI</name>
<dbReference type="EMBL" id="MU859105">
    <property type="protein sequence ID" value="KAK3953419.1"/>
    <property type="molecule type" value="Genomic_DNA"/>
</dbReference>
<evidence type="ECO:0000256" key="1">
    <source>
        <dbReference type="SAM" id="MobiDB-lite"/>
    </source>
</evidence>
<feature type="compositionally biased region" description="Low complexity" evidence="1">
    <location>
        <begin position="220"/>
        <end position="230"/>
    </location>
</feature>
<reference evidence="3" key="2">
    <citation type="submission" date="2023-06" db="EMBL/GenBank/DDBJ databases">
        <authorList>
            <consortium name="Lawrence Berkeley National Laboratory"/>
            <person name="Mondo S.J."/>
            <person name="Hensen N."/>
            <person name="Bonometti L."/>
            <person name="Westerberg I."/>
            <person name="Brannstrom I.O."/>
            <person name="Guillou S."/>
            <person name="Cros-Aarteil S."/>
            <person name="Calhoun S."/>
            <person name="Haridas S."/>
            <person name="Kuo A."/>
            <person name="Pangilinan J."/>
            <person name="Riley R."/>
            <person name="Labutti K."/>
            <person name="Andreopoulos B."/>
            <person name="Lipzen A."/>
            <person name="Chen C."/>
            <person name="Yanf M."/>
            <person name="Daum C."/>
            <person name="Ng V."/>
            <person name="Clum A."/>
            <person name="Steindorff A."/>
            <person name="Ohm R."/>
            <person name="Martin F."/>
            <person name="Silar P."/>
            <person name="Natvig D."/>
            <person name="Lalanne C."/>
            <person name="Gautier V."/>
            <person name="Ament-Velasquez S.L."/>
            <person name="Kruys A."/>
            <person name="Hutchinson M.I."/>
            <person name="Powell A.J."/>
            <person name="Barry K."/>
            <person name="Miller A.N."/>
            <person name="Grigoriev I.V."/>
            <person name="Debuchy R."/>
            <person name="Gladieux P."/>
            <person name="Thoren M.H."/>
            <person name="Johannesson H."/>
        </authorList>
    </citation>
    <scope>NUCLEOTIDE SEQUENCE</scope>
    <source>
        <strain evidence="3">CBS 626.80</strain>
    </source>
</reference>
<feature type="non-terminal residue" evidence="3">
    <location>
        <position position="230"/>
    </location>
</feature>
<comment type="caution">
    <text evidence="3">The sequence shown here is derived from an EMBL/GenBank/DDBJ whole genome shotgun (WGS) entry which is preliminary data.</text>
</comment>